<organism evidence="2 3">
    <name type="scientific">Musca domestica</name>
    <name type="common">House fly</name>
    <dbReference type="NCBI Taxonomy" id="7370"/>
    <lineage>
        <taxon>Eukaryota</taxon>
        <taxon>Metazoa</taxon>
        <taxon>Ecdysozoa</taxon>
        <taxon>Arthropoda</taxon>
        <taxon>Hexapoda</taxon>
        <taxon>Insecta</taxon>
        <taxon>Pterygota</taxon>
        <taxon>Neoptera</taxon>
        <taxon>Endopterygota</taxon>
        <taxon>Diptera</taxon>
        <taxon>Brachycera</taxon>
        <taxon>Muscomorpha</taxon>
        <taxon>Muscoidea</taxon>
        <taxon>Muscidae</taxon>
        <taxon>Musca</taxon>
    </lineage>
</organism>
<dbReference type="Proteomes" id="UP001652621">
    <property type="component" value="Unplaced"/>
</dbReference>
<name>A0ABM3VD44_MUSDO</name>
<dbReference type="GeneID" id="131804650"/>
<feature type="coiled-coil region" evidence="1">
    <location>
        <begin position="166"/>
        <end position="203"/>
    </location>
</feature>
<dbReference type="RefSeq" id="XP_058983691.1">
    <property type="nucleotide sequence ID" value="XM_059127708.1"/>
</dbReference>
<reference evidence="3" key="1">
    <citation type="submission" date="2025-08" db="UniProtKB">
        <authorList>
            <consortium name="RefSeq"/>
        </authorList>
    </citation>
    <scope>IDENTIFICATION</scope>
    <source>
        <strain evidence="3">Aabys</strain>
        <tissue evidence="3">Whole body</tissue>
    </source>
</reference>
<protein>
    <submittedName>
        <fullName evidence="3">Uncharacterized protein LOC131804650</fullName>
    </submittedName>
</protein>
<sequence>MIPANIKREIPEFVCHYLAFVDSFVDLQRQKTWWVFTKNLKFFEFYRKTLVASVNLSNTCLQNVKDQIMAYEGPKYSSYDENTVPSSFNICVGKYVFHTLNVLKVYVIVKCWDKCVILQRLPNKGGFTIIGEHENLYGFRIVHGSVKYSTVLELEFVGGSVLKCDFEKEKIEINDFENQRSELKQLLDRIRSAKSELKLHESLTAQSFDRLQDKLTYGLPHVRSLKLEEKQILARCGDIWKRLTSQNDLVVGVPLINQCSAQNLTIIHNIYPLLDVGSGNEESSTSIKYRLYQLKLSFYDLDSIETFLQSEDEDFQKKTWISSVDCQLLPESFGILVMKFKVYDIVDLNQCPILLQYDVSKNYGSSISNTTLQIYLGILDFNDILYGHRTDYEISFKESALHQDFLATAMSSFELNLEITFQLQNDLDVFESCLQEKFQFVKLPSFTEDTLHHTIYYNHFRSSQWYGCVCLRYKEIEEDENDYSITCWKFYIPTVENAVVFMKIFLSDLATLKCNIITIRNVRKYLPAAQNVVEFENALREELKLLMELFKEERTEGNFEQWSKLFSEFQSTQLNSDKIFKRLKDETLNAS</sequence>
<evidence type="ECO:0000313" key="2">
    <source>
        <dbReference type="Proteomes" id="UP001652621"/>
    </source>
</evidence>
<evidence type="ECO:0000313" key="3">
    <source>
        <dbReference type="RefSeq" id="XP_058983691.1"/>
    </source>
</evidence>
<proteinExistence type="predicted"/>
<keyword evidence="1" id="KW-0175">Coiled coil</keyword>
<accession>A0ABM3VD44</accession>
<evidence type="ECO:0000256" key="1">
    <source>
        <dbReference type="SAM" id="Coils"/>
    </source>
</evidence>
<gene>
    <name evidence="3" type="primary">LOC131804650</name>
</gene>
<keyword evidence="2" id="KW-1185">Reference proteome</keyword>